<accession>A0A556API8</accession>
<dbReference type="Proteomes" id="UP000318405">
    <property type="component" value="Unassembled WGS sequence"/>
</dbReference>
<evidence type="ECO:0000256" key="1">
    <source>
        <dbReference type="SAM" id="Phobius"/>
    </source>
</evidence>
<keyword evidence="3" id="KW-1185">Reference proteome</keyword>
<keyword evidence="1" id="KW-0472">Membrane</keyword>
<dbReference type="RefSeq" id="WP_143948451.1">
    <property type="nucleotide sequence ID" value="NZ_BAABMB010000001.1"/>
</dbReference>
<dbReference type="EMBL" id="VLTJ01000023">
    <property type="protein sequence ID" value="TSH94805.1"/>
    <property type="molecule type" value="Genomic_DNA"/>
</dbReference>
<gene>
    <name evidence="2" type="ORF">FOZ76_11720</name>
</gene>
<feature type="transmembrane region" description="Helical" evidence="1">
    <location>
        <begin position="38"/>
        <end position="60"/>
    </location>
</feature>
<comment type="caution">
    <text evidence="2">The sequence shown here is derived from an EMBL/GenBank/DDBJ whole genome shotgun (WGS) entry which is preliminary data.</text>
</comment>
<evidence type="ECO:0000313" key="2">
    <source>
        <dbReference type="EMBL" id="TSH94805.1"/>
    </source>
</evidence>
<feature type="transmembrane region" description="Helical" evidence="1">
    <location>
        <begin position="117"/>
        <end position="144"/>
    </location>
</feature>
<protein>
    <submittedName>
        <fullName evidence="2">Uncharacterized protein</fullName>
    </submittedName>
</protein>
<dbReference type="AlphaFoldDB" id="A0A556API8"/>
<evidence type="ECO:0000313" key="3">
    <source>
        <dbReference type="Proteomes" id="UP000318405"/>
    </source>
</evidence>
<dbReference type="OrthoDB" id="8481613at2"/>
<proteinExistence type="predicted"/>
<sequence>MNVAQATEVFYPWVLALAAGAAGYYFDLVPLGARLDAQLSATLTVSSILMGFLGTAKAIVLTTTSSRRKWLSSRPEVWHRVIGFFKSALFANLALSVFSLLLFFVDPTKIPTQVIPALMPLWLALVTGAIFTFFRAVNILFLMVNDS</sequence>
<feature type="transmembrane region" description="Helical" evidence="1">
    <location>
        <begin position="9"/>
        <end position="26"/>
    </location>
</feature>
<feature type="transmembrane region" description="Helical" evidence="1">
    <location>
        <begin position="81"/>
        <end position="105"/>
    </location>
</feature>
<name>A0A556API8_9BURK</name>
<organism evidence="2 3">
    <name type="scientific">Verticiella sediminum</name>
    <dbReference type="NCBI Taxonomy" id="1247510"/>
    <lineage>
        <taxon>Bacteria</taxon>
        <taxon>Pseudomonadati</taxon>
        <taxon>Pseudomonadota</taxon>
        <taxon>Betaproteobacteria</taxon>
        <taxon>Burkholderiales</taxon>
        <taxon>Alcaligenaceae</taxon>
        <taxon>Verticiella</taxon>
    </lineage>
</organism>
<reference evidence="2 3" key="1">
    <citation type="submission" date="2019-07" db="EMBL/GenBank/DDBJ databases">
        <title>Qingshengfaniella alkalisoli gen. nov., sp. nov., isolated from saline soil.</title>
        <authorList>
            <person name="Xu L."/>
            <person name="Huang X.-X."/>
            <person name="Sun J.-Q."/>
        </authorList>
    </citation>
    <scope>NUCLEOTIDE SEQUENCE [LARGE SCALE GENOMIC DNA]</scope>
    <source>
        <strain evidence="2 3">DSM 27279</strain>
    </source>
</reference>
<keyword evidence="1" id="KW-1133">Transmembrane helix</keyword>
<keyword evidence="1" id="KW-0812">Transmembrane</keyword>